<dbReference type="OrthoDB" id="2322499at2759"/>
<evidence type="ECO:0000259" key="2">
    <source>
        <dbReference type="PROSITE" id="PS50181"/>
    </source>
</evidence>
<dbReference type="AlphaFoldDB" id="A0A8S0VQP5"/>
<proteinExistence type="predicted"/>
<feature type="domain" description="F-box" evidence="2">
    <location>
        <begin position="56"/>
        <end position="105"/>
    </location>
</feature>
<organism evidence="3 4">
    <name type="scientific">Cyclocybe aegerita</name>
    <name type="common">Black poplar mushroom</name>
    <name type="synonym">Agrocybe aegerita</name>
    <dbReference type="NCBI Taxonomy" id="1973307"/>
    <lineage>
        <taxon>Eukaryota</taxon>
        <taxon>Fungi</taxon>
        <taxon>Dikarya</taxon>
        <taxon>Basidiomycota</taxon>
        <taxon>Agaricomycotina</taxon>
        <taxon>Agaricomycetes</taxon>
        <taxon>Agaricomycetidae</taxon>
        <taxon>Agaricales</taxon>
        <taxon>Agaricineae</taxon>
        <taxon>Bolbitiaceae</taxon>
        <taxon>Cyclocybe</taxon>
    </lineage>
</organism>
<gene>
    <name evidence="3" type="ORF">AAE3_LOCUS2823</name>
</gene>
<dbReference type="Proteomes" id="UP000467700">
    <property type="component" value="Unassembled WGS sequence"/>
</dbReference>
<comment type="caution">
    <text evidence="3">The sequence shown here is derived from an EMBL/GenBank/DDBJ whole genome shotgun (WGS) entry which is preliminary data.</text>
</comment>
<evidence type="ECO:0000313" key="3">
    <source>
        <dbReference type="EMBL" id="CAA7260695.1"/>
    </source>
</evidence>
<dbReference type="SMART" id="SM00256">
    <property type="entry name" value="FBOX"/>
    <property type="match status" value="1"/>
</dbReference>
<name>A0A8S0VQP5_CYCAE</name>
<feature type="compositionally biased region" description="Low complexity" evidence="1">
    <location>
        <begin position="10"/>
        <end position="24"/>
    </location>
</feature>
<feature type="region of interest" description="Disordered" evidence="1">
    <location>
        <begin position="1"/>
        <end position="49"/>
    </location>
</feature>
<protein>
    <recommendedName>
        <fullName evidence="2">F-box domain-containing protein</fullName>
    </recommendedName>
</protein>
<reference evidence="3 4" key="1">
    <citation type="submission" date="2020-01" db="EMBL/GenBank/DDBJ databases">
        <authorList>
            <person name="Gupta K D."/>
        </authorList>
    </citation>
    <scope>NUCLEOTIDE SEQUENCE [LARGE SCALE GENOMIC DNA]</scope>
</reference>
<dbReference type="InterPro" id="IPR001810">
    <property type="entry name" value="F-box_dom"/>
</dbReference>
<evidence type="ECO:0000313" key="4">
    <source>
        <dbReference type="Proteomes" id="UP000467700"/>
    </source>
</evidence>
<dbReference type="Pfam" id="PF00646">
    <property type="entry name" value="F-box"/>
    <property type="match status" value="1"/>
</dbReference>
<dbReference type="EMBL" id="CACVBS010000030">
    <property type="protein sequence ID" value="CAA7260695.1"/>
    <property type="molecule type" value="Genomic_DNA"/>
</dbReference>
<keyword evidence="4" id="KW-1185">Reference proteome</keyword>
<dbReference type="PROSITE" id="PS50181">
    <property type="entry name" value="FBOX"/>
    <property type="match status" value="1"/>
</dbReference>
<accession>A0A8S0VQP5</accession>
<sequence>MNTRSKGTKKPPVQVAPKSAAAAPKKVKGGKRKAEETEVEVQSKKKKVKGNGGNALMDIMEMPLDILFEIFSRVNLADLLTLSRTSKVLRKTLMNRSSVTVWARVRATMPGLPECPDDLSEPQYAELLTGNKCSGCDGDEHQLRVIWGARVKYCDSCLYRISHQSLVGQYSQELKGLVPLVMLNPKKNPSGYSRYARPKDAKEFQIYWHSPTDRSWREEFAAFKTIEEREAWEKAKIVEQRAKNTHGDACAIWAARNKLRNKEPLNMGDRQGLVVEYVFNLGWADEYAMIPSIHSQPQYSEICLKACQKGTFGMRSERVYLLLINRMVPPDIPLSEALPKLEDHLEEVMEYRKSERITLEKATLYKQRLKVLRRAYASFVGLLPPEKTYPNTMEIYQFSSVEQLIKDIPPTVVFTEDTILCDLNFSGIVDAWRTKVKEELIDLIRHARGEKYEFDESTVLDLATTFFRCGNCIWGGKVTQYGIQGTDALTHKCSKSSSSVGSVVGKFDAEGQALKETLKEGVWNSDQEISFDENSRGIMAEVVKACGLDPLTTTAKEMEELDPLIECLDCNDECEGRAVMKWSFVPIHHRSSTKHYKYKPLPEGPIPTFAVVKGEDAARARTRMKEQHDRAKATFKGDDVQCNYCIYKNGDVDIVKDHLRKS</sequence>
<dbReference type="InterPro" id="IPR036047">
    <property type="entry name" value="F-box-like_dom_sf"/>
</dbReference>
<evidence type="ECO:0000256" key="1">
    <source>
        <dbReference type="SAM" id="MobiDB-lite"/>
    </source>
</evidence>
<dbReference type="CDD" id="cd09917">
    <property type="entry name" value="F-box_SF"/>
    <property type="match status" value="1"/>
</dbReference>
<dbReference type="SUPFAM" id="SSF81383">
    <property type="entry name" value="F-box domain"/>
    <property type="match status" value="1"/>
</dbReference>